<protein>
    <submittedName>
        <fullName evidence="1">Putative ovule protein</fullName>
    </submittedName>
</protein>
<dbReference type="EMBL" id="GEDG01019336">
    <property type="protein sequence ID" value="JAP20032.1"/>
    <property type="molecule type" value="Transcribed_RNA"/>
</dbReference>
<accession>A0A0V0HJE3</accession>
<organism evidence="1">
    <name type="scientific">Solanum chacoense</name>
    <name type="common">Chaco potato</name>
    <dbReference type="NCBI Taxonomy" id="4108"/>
    <lineage>
        <taxon>Eukaryota</taxon>
        <taxon>Viridiplantae</taxon>
        <taxon>Streptophyta</taxon>
        <taxon>Embryophyta</taxon>
        <taxon>Tracheophyta</taxon>
        <taxon>Spermatophyta</taxon>
        <taxon>Magnoliopsida</taxon>
        <taxon>eudicotyledons</taxon>
        <taxon>Gunneridae</taxon>
        <taxon>Pentapetalae</taxon>
        <taxon>asterids</taxon>
        <taxon>lamiids</taxon>
        <taxon>Solanales</taxon>
        <taxon>Solanaceae</taxon>
        <taxon>Solanoideae</taxon>
        <taxon>Solaneae</taxon>
        <taxon>Solanum</taxon>
    </lineage>
</organism>
<evidence type="ECO:0000313" key="1">
    <source>
        <dbReference type="EMBL" id="JAP20032.1"/>
    </source>
</evidence>
<sequence>MILSPSCKFAVSMGYSARFGRLLVSDLIGFLSTTQSISFQCSLLFSCLFLICNATDTHLLVSTKVSLGVDWFGGTFGVY</sequence>
<dbReference type="AlphaFoldDB" id="A0A0V0HJE3"/>
<proteinExistence type="predicted"/>
<reference evidence="1" key="1">
    <citation type="submission" date="2015-12" db="EMBL/GenBank/DDBJ databases">
        <title>Gene expression during late stages of embryo sac development: a critical building block for successful pollen-pistil interactions.</title>
        <authorList>
            <person name="Liu Y."/>
            <person name="Joly V."/>
            <person name="Sabar M."/>
            <person name="Matton D.P."/>
        </authorList>
    </citation>
    <scope>NUCLEOTIDE SEQUENCE</scope>
</reference>
<name>A0A0V0HJE3_SOLCH</name>